<gene>
    <name evidence="8" type="ORF">S03H2_17082</name>
</gene>
<dbReference type="EMBL" id="BARU01008785">
    <property type="protein sequence ID" value="GAH45076.1"/>
    <property type="molecule type" value="Genomic_DNA"/>
</dbReference>
<feature type="transmembrane region" description="Helical" evidence="6">
    <location>
        <begin position="98"/>
        <end position="131"/>
    </location>
</feature>
<protein>
    <recommendedName>
        <fullName evidence="7">VTT domain-containing protein</fullName>
    </recommendedName>
</protein>
<feature type="transmembrane region" description="Helical" evidence="6">
    <location>
        <begin position="29"/>
        <end position="50"/>
    </location>
</feature>
<keyword evidence="3 6" id="KW-0812">Transmembrane</keyword>
<reference evidence="8" key="1">
    <citation type="journal article" date="2014" name="Front. Microbiol.">
        <title>High frequency of phylogenetically diverse reductive dehalogenase-homologous genes in deep subseafloor sedimentary metagenomes.</title>
        <authorList>
            <person name="Kawai M."/>
            <person name="Futagami T."/>
            <person name="Toyoda A."/>
            <person name="Takaki Y."/>
            <person name="Nishi S."/>
            <person name="Hori S."/>
            <person name="Arai W."/>
            <person name="Tsubouchi T."/>
            <person name="Morono Y."/>
            <person name="Uchiyama I."/>
            <person name="Ito T."/>
            <person name="Fujiyama A."/>
            <person name="Inagaki F."/>
            <person name="Takami H."/>
        </authorList>
    </citation>
    <scope>NUCLEOTIDE SEQUENCE</scope>
    <source>
        <strain evidence="8">Expedition CK06-06</strain>
    </source>
</reference>
<evidence type="ECO:0000256" key="5">
    <source>
        <dbReference type="ARBA" id="ARBA00023136"/>
    </source>
</evidence>
<name>X1FHG1_9ZZZZ</name>
<keyword evidence="5 6" id="KW-0472">Membrane</keyword>
<feature type="domain" description="VTT" evidence="7">
    <location>
        <begin position="94"/>
        <end position="211"/>
    </location>
</feature>
<dbReference type="GO" id="GO:0005886">
    <property type="term" value="C:plasma membrane"/>
    <property type="evidence" value="ECO:0007669"/>
    <property type="project" value="UniProtKB-SubCell"/>
</dbReference>
<evidence type="ECO:0000259" key="7">
    <source>
        <dbReference type="Pfam" id="PF09335"/>
    </source>
</evidence>
<keyword evidence="4 6" id="KW-1133">Transmembrane helix</keyword>
<evidence type="ECO:0000256" key="1">
    <source>
        <dbReference type="ARBA" id="ARBA00004651"/>
    </source>
</evidence>
<evidence type="ECO:0000256" key="4">
    <source>
        <dbReference type="ARBA" id="ARBA00022989"/>
    </source>
</evidence>
<comment type="subcellular location">
    <subcellularLocation>
        <location evidence="1">Cell membrane</location>
        <topology evidence="1">Multi-pass membrane protein</topology>
    </subcellularLocation>
</comment>
<feature type="transmembrane region" description="Helical" evidence="6">
    <location>
        <begin position="70"/>
        <end position="91"/>
    </location>
</feature>
<dbReference type="PANTHER" id="PTHR12677:SF59">
    <property type="entry name" value="GOLGI APPARATUS MEMBRANE PROTEIN TVP38-RELATED"/>
    <property type="match status" value="1"/>
</dbReference>
<dbReference type="InterPro" id="IPR015414">
    <property type="entry name" value="TMEM64"/>
</dbReference>
<comment type="caution">
    <text evidence="8">The sequence shown here is derived from an EMBL/GenBank/DDBJ whole genome shotgun (WGS) entry which is preliminary data.</text>
</comment>
<evidence type="ECO:0000256" key="3">
    <source>
        <dbReference type="ARBA" id="ARBA00022692"/>
    </source>
</evidence>
<feature type="transmembrane region" description="Helical" evidence="6">
    <location>
        <begin position="203"/>
        <end position="221"/>
    </location>
</feature>
<accession>X1FHG1</accession>
<organism evidence="8">
    <name type="scientific">marine sediment metagenome</name>
    <dbReference type="NCBI Taxonomy" id="412755"/>
    <lineage>
        <taxon>unclassified sequences</taxon>
        <taxon>metagenomes</taxon>
        <taxon>ecological metagenomes</taxon>
    </lineage>
</organism>
<proteinExistence type="predicted"/>
<dbReference type="PANTHER" id="PTHR12677">
    <property type="entry name" value="GOLGI APPARATUS MEMBRANE PROTEIN TVP38-RELATED"/>
    <property type="match status" value="1"/>
</dbReference>
<evidence type="ECO:0000256" key="6">
    <source>
        <dbReference type="SAM" id="Phobius"/>
    </source>
</evidence>
<feature type="transmembrane region" description="Helical" evidence="6">
    <location>
        <begin position="241"/>
        <end position="259"/>
    </location>
</feature>
<dbReference type="AlphaFoldDB" id="X1FHG1"/>
<keyword evidence="2" id="KW-1003">Cell membrane</keyword>
<evidence type="ECO:0000313" key="8">
    <source>
        <dbReference type="EMBL" id="GAH45076.1"/>
    </source>
</evidence>
<feature type="non-terminal residue" evidence="8">
    <location>
        <position position="1"/>
    </location>
</feature>
<evidence type="ECO:0000256" key="2">
    <source>
        <dbReference type="ARBA" id="ARBA00022475"/>
    </source>
</evidence>
<sequence>NKNNDSFSFKLKKYIKNLFNFSQYSFKTILYIILFVALVIISLGLLWYIYLGGGETFLLTLVVEWFINPIYLLGIFGILLFILIMGIQGLLVPIPSEIVLLAAGMIWGLVGGGIMGVIGSMAAALLCFYISRKGGRPLAEKFVGKSAISLADDFIHKYGMSAIIIARLLPFIAFDPISYTAGLVDLDVKKYSLGTFIGAIPRAFFYSWLGASFTVGITFPVSLSDLPVGQVEALSVNFNNVLLIVLVVLVIMFIAYYITSKHYEKKKSQNND</sequence>
<dbReference type="InterPro" id="IPR032816">
    <property type="entry name" value="VTT_dom"/>
</dbReference>
<dbReference type="Pfam" id="PF09335">
    <property type="entry name" value="VTT_dom"/>
    <property type="match status" value="1"/>
</dbReference>